<dbReference type="Proteomes" id="UP000789759">
    <property type="component" value="Unassembled WGS sequence"/>
</dbReference>
<accession>A0A9N9K5G9</accession>
<organism evidence="1 2">
    <name type="scientific">Cetraspora pellucida</name>
    <dbReference type="NCBI Taxonomy" id="1433469"/>
    <lineage>
        <taxon>Eukaryota</taxon>
        <taxon>Fungi</taxon>
        <taxon>Fungi incertae sedis</taxon>
        <taxon>Mucoromycota</taxon>
        <taxon>Glomeromycotina</taxon>
        <taxon>Glomeromycetes</taxon>
        <taxon>Diversisporales</taxon>
        <taxon>Gigasporaceae</taxon>
        <taxon>Cetraspora</taxon>
    </lineage>
</organism>
<evidence type="ECO:0000313" key="2">
    <source>
        <dbReference type="Proteomes" id="UP000789759"/>
    </source>
</evidence>
<reference evidence="1" key="1">
    <citation type="submission" date="2021-06" db="EMBL/GenBank/DDBJ databases">
        <authorList>
            <person name="Kallberg Y."/>
            <person name="Tangrot J."/>
            <person name="Rosling A."/>
        </authorList>
    </citation>
    <scope>NUCLEOTIDE SEQUENCE</scope>
    <source>
        <strain evidence="1">FL966</strain>
    </source>
</reference>
<protein>
    <submittedName>
        <fullName evidence="1">15019_t:CDS:1</fullName>
    </submittedName>
</protein>
<dbReference type="OrthoDB" id="2394465at2759"/>
<keyword evidence="2" id="KW-1185">Reference proteome</keyword>
<name>A0A9N9K5G9_9GLOM</name>
<gene>
    <name evidence="1" type="ORF">CPELLU_LOCUS18657</name>
</gene>
<proteinExistence type="predicted"/>
<dbReference type="EMBL" id="CAJVQA010038584">
    <property type="protein sequence ID" value="CAG8811110.1"/>
    <property type="molecule type" value="Genomic_DNA"/>
</dbReference>
<comment type="caution">
    <text evidence="1">The sequence shown here is derived from an EMBL/GenBank/DDBJ whole genome shotgun (WGS) entry which is preliminary data.</text>
</comment>
<evidence type="ECO:0000313" key="1">
    <source>
        <dbReference type="EMBL" id="CAG8811110.1"/>
    </source>
</evidence>
<dbReference type="AlphaFoldDB" id="A0A9N9K5G9"/>
<sequence length="179" mass="20660">MKWTKIAWNEVSAETIRRCWFRTKVVSSCDESRVPVVPPAIVESNDDVEENPPPDPNDELTVKALKQQIDVLHVRNPLSVEDLLTLEEEREAHHQFTDEDLIQAATEVEQVEEEFVMPSLTGEEQLNILRGALRIVDERIDDGGVTMKSLRKLQTCIREEVRKEKAGKQVQHRLDQYFT</sequence>